<comment type="caution">
    <text evidence="1">The sequence shown here is derived from an EMBL/GenBank/DDBJ whole genome shotgun (WGS) entry which is preliminary data.</text>
</comment>
<accession>A0A1R3IHU4</accession>
<dbReference type="EMBL" id="AWWV01010046">
    <property type="protein sequence ID" value="OMO82144.1"/>
    <property type="molecule type" value="Genomic_DNA"/>
</dbReference>
<reference evidence="1 2" key="1">
    <citation type="submission" date="2013-09" db="EMBL/GenBank/DDBJ databases">
        <title>Corchorus capsularis genome sequencing.</title>
        <authorList>
            <person name="Alam M."/>
            <person name="Haque M.S."/>
            <person name="Islam M.S."/>
            <person name="Emdad E.M."/>
            <person name="Islam M.M."/>
            <person name="Ahmed B."/>
            <person name="Halim A."/>
            <person name="Hossen Q.M.M."/>
            <person name="Hossain M.Z."/>
            <person name="Ahmed R."/>
            <person name="Khan M.M."/>
            <person name="Islam R."/>
            <person name="Rashid M.M."/>
            <person name="Khan S.A."/>
            <person name="Rahman M.S."/>
            <person name="Alam M."/>
        </authorList>
    </citation>
    <scope>NUCLEOTIDE SEQUENCE [LARGE SCALE GENOMIC DNA]</scope>
    <source>
        <strain evidence="2">cv. CVL-1</strain>
        <tissue evidence="1">Whole seedling</tissue>
    </source>
</reference>
<evidence type="ECO:0000313" key="2">
    <source>
        <dbReference type="Proteomes" id="UP000188268"/>
    </source>
</evidence>
<dbReference type="Gramene" id="OMO82144">
    <property type="protein sequence ID" value="OMO82144"/>
    <property type="gene ID" value="CCACVL1_12052"/>
</dbReference>
<gene>
    <name evidence="1" type="ORF">CCACVL1_12052</name>
</gene>
<keyword evidence="2" id="KW-1185">Reference proteome</keyword>
<name>A0A1R3IHU4_COCAP</name>
<organism evidence="1 2">
    <name type="scientific">Corchorus capsularis</name>
    <name type="common">Jute</name>
    <dbReference type="NCBI Taxonomy" id="210143"/>
    <lineage>
        <taxon>Eukaryota</taxon>
        <taxon>Viridiplantae</taxon>
        <taxon>Streptophyta</taxon>
        <taxon>Embryophyta</taxon>
        <taxon>Tracheophyta</taxon>
        <taxon>Spermatophyta</taxon>
        <taxon>Magnoliopsida</taxon>
        <taxon>eudicotyledons</taxon>
        <taxon>Gunneridae</taxon>
        <taxon>Pentapetalae</taxon>
        <taxon>rosids</taxon>
        <taxon>malvids</taxon>
        <taxon>Malvales</taxon>
        <taxon>Malvaceae</taxon>
        <taxon>Grewioideae</taxon>
        <taxon>Apeibeae</taxon>
        <taxon>Corchorus</taxon>
    </lineage>
</organism>
<dbReference type="AlphaFoldDB" id="A0A1R3IHU4"/>
<feature type="non-terminal residue" evidence="1">
    <location>
        <position position="33"/>
    </location>
</feature>
<evidence type="ECO:0000313" key="1">
    <source>
        <dbReference type="EMBL" id="OMO82144.1"/>
    </source>
</evidence>
<proteinExistence type="predicted"/>
<dbReference type="Proteomes" id="UP000188268">
    <property type="component" value="Unassembled WGS sequence"/>
</dbReference>
<sequence length="33" mass="3941">MTKFYYTSSLMFDDLALRPTWQFTTQSIDFAKS</sequence>
<protein>
    <submittedName>
        <fullName evidence="1">Uncharacterized protein</fullName>
    </submittedName>
</protein>